<dbReference type="InterPro" id="IPR029058">
    <property type="entry name" value="AB_hydrolase_fold"/>
</dbReference>
<feature type="domain" description="Alpha/beta hydrolase fold-3" evidence="2">
    <location>
        <begin position="76"/>
        <end position="272"/>
    </location>
</feature>
<reference evidence="3" key="1">
    <citation type="submission" date="2021-01" db="EMBL/GenBank/DDBJ databases">
        <title>Whole genome shotgun sequence of Actinoplanes nipponensis NBRC 14063.</title>
        <authorList>
            <person name="Komaki H."/>
            <person name="Tamura T."/>
        </authorList>
    </citation>
    <scope>NUCLEOTIDE SEQUENCE</scope>
    <source>
        <strain evidence="3">NBRC 14063</strain>
    </source>
</reference>
<dbReference type="PANTHER" id="PTHR48081:SF8">
    <property type="entry name" value="ALPHA_BETA HYDROLASE FOLD-3 DOMAIN-CONTAINING PROTEIN-RELATED"/>
    <property type="match status" value="1"/>
</dbReference>
<keyword evidence="4" id="KW-1185">Reference proteome</keyword>
<sequence length="296" mass="31721">MSSWQMTGVAAFVRVAYKRRFATAAAGHRLLAKAKGRSAPPPGIRKRCAVAHRQVNGRDVYILRSRRATGPSEHAVVYLHGGAYTSEIVKEHWALIAHLAEQTGYDVHVPIYGLAPQHQALAALDLTRKVIADLAAEGRRSYLAGDSAGGGLALLTAQAFAGDPNRPVAGLTAIAPWLDLTMSNPAIPAVERVDPWLTRAGLHPIAAAWAGEVPLTDPRLSPLYGPLDDLPPLQLLVGTRDITLPDCRALRDRVPAGTPLTYHEEPGAIHVYPLLPVPEAKAGRAAIVDHIRKTLA</sequence>
<organism evidence="3 4">
    <name type="scientific">Actinoplanes nipponensis</name>
    <dbReference type="NCBI Taxonomy" id="135950"/>
    <lineage>
        <taxon>Bacteria</taxon>
        <taxon>Bacillati</taxon>
        <taxon>Actinomycetota</taxon>
        <taxon>Actinomycetes</taxon>
        <taxon>Micromonosporales</taxon>
        <taxon>Micromonosporaceae</taxon>
        <taxon>Actinoplanes</taxon>
    </lineage>
</organism>
<accession>A0A919MUA3</accession>
<dbReference type="Proteomes" id="UP000647172">
    <property type="component" value="Unassembled WGS sequence"/>
</dbReference>
<gene>
    <name evidence="3" type="ORF">Ani05nite_34590</name>
</gene>
<dbReference type="EMBL" id="BOMQ01000043">
    <property type="protein sequence ID" value="GIE49925.1"/>
    <property type="molecule type" value="Genomic_DNA"/>
</dbReference>
<name>A0A919MUA3_9ACTN</name>
<dbReference type="InterPro" id="IPR050300">
    <property type="entry name" value="GDXG_lipolytic_enzyme"/>
</dbReference>
<protein>
    <submittedName>
        <fullName evidence="3">Esterase</fullName>
    </submittedName>
</protein>
<dbReference type="AlphaFoldDB" id="A0A919MUA3"/>
<evidence type="ECO:0000256" key="1">
    <source>
        <dbReference type="ARBA" id="ARBA00022801"/>
    </source>
</evidence>
<evidence type="ECO:0000313" key="3">
    <source>
        <dbReference type="EMBL" id="GIE49925.1"/>
    </source>
</evidence>
<dbReference type="Pfam" id="PF07859">
    <property type="entry name" value="Abhydrolase_3"/>
    <property type="match status" value="1"/>
</dbReference>
<evidence type="ECO:0000259" key="2">
    <source>
        <dbReference type="Pfam" id="PF07859"/>
    </source>
</evidence>
<dbReference type="PANTHER" id="PTHR48081">
    <property type="entry name" value="AB HYDROLASE SUPERFAMILY PROTEIN C4A8.06C"/>
    <property type="match status" value="1"/>
</dbReference>
<comment type="caution">
    <text evidence="3">The sequence shown here is derived from an EMBL/GenBank/DDBJ whole genome shotgun (WGS) entry which is preliminary data.</text>
</comment>
<evidence type="ECO:0000313" key="4">
    <source>
        <dbReference type="Proteomes" id="UP000647172"/>
    </source>
</evidence>
<proteinExistence type="predicted"/>
<dbReference type="GO" id="GO:0016787">
    <property type="term" value="F:hydrolase activity"/>
    <property type="evidence" value="ECO:0007669"/>
    <property type="project" value="UniProtKB-KW"/>
</dbReference>
<dbReference type="InterPro" id="IPR013094">
    <property type="entry name" value="AB_hydrolase_3"/>
</dbReference>
<dbReference type="Gene3D" id="3.40.50.1820">
    <property type="entry name" value="alpha/beta hydrolase"/>
    <property type="match status" value="1"/>
</dbReference>
<dbReference type="SUPFAM" id="SSF53474">
    <property type="entry name" value="alpha/beta-Hydrolases"/>
    <property type="match status" value="1"/>
</dbReference>
<dbReference type="RefSeq" id="WP_203769478.1">
    <property type="nucleotide sequence ID" value="NZ_BAAAYJ010000107.1"/>
</dbReference>
<keyword evidence="1" id="KW-0378">Hydrolase</keyword>